<evidence type="ECO:0000256" key="19">
    <source>
        <dbReference type="ARBA" id="ARBA00069270"/>
    </source>
</evidence>
<keyword evidence="9" id="KW-0156">Chromatin regulator</keyword>
<dbReference type="GO" id="GO:0010468">
    <property type="term" value="P:regulation of gene expression"/>
    <property type="evidence" value="ECO:0007669"/>
    <property type="project" value="TreeGrafter"/>
</dbReference>
<evidence type="ECO:0000256" key="1">
    <source>
        <dbReference type="ARBA" id="ARBA00001954"/>
    </source>
</evidence>
<dbReference type="GO" id="GO:0008270">
    <property type="term" value="F:zinc ion binding"/>
    <property type="evidence" value="ECO:0007669"/>
    <property type="project" value="UniProtKB-KW"/>
</dbReference>
<dbReference type="Gene3D" id="2.60.120.650">
    <property type="entry name" value="Cupin"/>
    <property type="match status" value="1"/>
</dbReference>
<dbReference type="InterPro" id="IPR019787">
    <property type="entry name" value="Znf_PHD-finger"/>
</dbReference>
<dbReference type="Gene3D" id="2.30.30.140">
    <property type="match status" value="1"/>
</dbReference>
<evidence type="ECO:0000313" key="27">
    <source>
        <dbReference type="EMBL" id="KAG7488028.1"/>
    </source>
</evidence>
<dbReference type="InterPro" id="IPR011011">
    <property type="entry name" value="Znf_FYVE_PHD"/>
</dbReference>
<evidence type="ECO:0000256" key="21">
    <source>
        <dbReference type="ARBA" id="ARBA00080011"/>
    </source>
</evidence>
<dbReference type="GO" id="GO:0140684">
    <property type="term" value="F:histone H3K9me2/H3K9me3 demethylase activity"/>
    <property type="evidence" value="ECO:0007669"/>
    <property type="project" value="UniProtKB-EC"/>
</dbReference>
<keyword evidence="15" id="KW-0804">Transcription</keyword>
<organism evidence="27 28">
    <name type="scientific">Megalops atlanticus</name>
    <name type="common">Tarpon</name>
    <name type="synonym">Clupea gigantea</name>
    <dbReference type="NCBI Taxonomy" id="7932"/>
    <lineage>
        <taxon>Eukaryota</taxon>
        <taxon>Metazoa</taxon>
        <taxon>Chordata</taxon>
        <taxon>Craniata</taxon>
        <taxon>Vertebrata</taxon>
        <taxon>Euteleostomi</taxon>
        <taxon>Actinopterygii</taxon>
        <taxon>Neopterygii</taxon>
        <taxon>Teleostei</taxon>
        <taxon>Elopiformes</taxon>
        <taxon>Megalopidae</taxon>
        <taxon>Megalops</taxon>
    </lineage>
</organism>
<evidence type="ECO:0000256" key="6">
    <source>
        <dbReference type="ARBA" id="ARBA00022737"/>
    </source>
</evidence>
<sequence length="1161" mass="129790">MSLESPMAQNPGCKIMTFRPTMEEFQDFAKYIAYIETQGAHRAGLAKVIPPKEWKPRRSYDTIEEMVIPAPIMQVVTGQSGLFTQYNIQKKSMTVGEYRKLANSKKYCTPQHKDFDDLERKYWKNLTFVSPIYGADISGSLYDADITEWNIGHLNTLLDMVEQECGIVIEGVNTPYLYFGMWKTTFAWHTEDMDLYSINYLHFGEPKSWYAIPPEHGKRLERLAQGFFPGSSQGCDAFLRHKMTLISPSILKKYGIPFDRITQEEGEFMITFPYGYHAGFNHGFNCAESTNFATLRWIDYGKMATQCTCRKDMVKISMDVFVRCLQPDRYEQWKQGKDVTVLDHQRPTTLTSPELELWRETRVTYRDKLLRRALQKKQQLRRLKLEEVKVLVEEGVELDLVAYQRQVEEREAQRRQERAERMAQEALKALEAMDEEEQGEAAGSTGEAPDLQTEKKKSKKKKKKKPTEGGEDLARMLAASLGQGAQQKDQQDSIIPTLLVTPKSKKTALPKQRLSFQEAFEQFATSKPEDSGVIDKESSDTELPAEGRAEKRGLQPNPSSYSKLKKRVEVKKSRRHPFSKPPMRSPLFIVKQEASSDEELYSSLPVEGDTEEEEKKTAGCHLWQNRSPNFLAERRFNAAVAPMEPYCAICTLFSPYTQPQRDPSLPADAPISPVSRCGTRTRPLVPEMCFSSGGENTEPLPSNSHIGDDGTSVLLSCPSCSLQVHASCYGVRPDRLNEAWTCSRCTAGAWTVDCCLCNLRGGALKMTTDGRWVHVICAIAVPEARFINAIEREPVDVSAIPEKRKSLKCVYCHKSTKQIRGACIQCSFENCSTSFHVTCAHIAGVLMKPADWPYVVSVTCLKHKTPNQKVPRPASRELSLGQQVIGRNRDGWHYRCTIIGMATQTFYEVNYDDGSYCDNLYPENVVSQDCLHMGPPEAGEVILVHTQDGKVVNASFVREHVHKHYQVEFEDKSQMTLKRTELHSMEQELPKRVKSRLSLPDTDPQDSAVQGDEAQAAKRPRLPTPLSQQAPLDPLVSGSPPACAGPSLPAVTPSVVSDPNLSAAPATSSTPNPTPAPGANPAPVPGPNPAPVPNPTNAPFQSPAPAPANILDPALAHFPNPNPGASLPPSEPYTPSSSYVSFMESLLQAHYPQEEGSGHMY</sequence>
<evidence type="ECO:0000256" key="12">
    <source>
        <dbReference type="ARBA" id="ARBA00023002"/>
    </source>
</evidence>
<evidence type="ECO:0000259" key="26">
    <source>
        <dbReference type="PROSITE" id="PS51805"/>
    </source>
</evidence>
<comment type="subcellular location">
    <subcellularLocation>
        <location evidence="2">Nucleus</location>
    </subcellularLocation>
</comment>
<comment type="function">
    <text evidence="18">Histone demethylase that specifically demethylates 'Lys-9' of histone H3, thereby playing a role in histone code. Does not demethylate histone H3 'Lys-4', H3 'Lys-27', H3 'Lys-36' nor H4 'Lys-20'. Only able to demethylate trimethylated H3 'Lys-9', with a weaker activity than KDM4A, KDM4C and KDM4D. Demethylation of Lys residue generates formaldehyde and succinate. Plays a critical role in the development of the central nervous system (CNS).</text>
</comment>
<evidence type="ECO:0000256" key="17">
    <source>
        <dbReference type="ARBA" id="ARBA00049349"/>
    </source>
</evidence>
<feature type="region of interest" description="Disordered" evidence="23">
    <location>
        <begin position="986"/>
        <end position="1137"/>
    </location>
</feature>
<keyword evidence="6" id="KW-0677">Repeat</keyword>
<evidence type="ECO:0000256" key="15">
    <source>
        <dbReference type="ARBA" id="ARBA00023163"/>
    </source>
</evidence>
<comment type="catalytic activity">
    <reaction evidence="17">
        <text>N(6),N(6),N(6)-trimethyl-L-lysyl(9)-[histone H3] + 2 2-oxoglutarate + 2 O2 = N(6)-methyl-L-lysyl(9)-[histone H3] + 2 formaldehyde + 2 succinate + 2 CO2</text>
        <dbReference type="Rhea" id="RHEA:60200"/>
        <dbReference type="Rhea" id="RHEA-COMP:15538"/>
        <dbReference type="Rhea" id="RHEA-COMP:15542"/>
        <dbReference type="ChEBI" id="CHEBI:15379"/>
        <dbReference type="ChEBI" id="CHEBI:16526"/>
        <dbReference type="ChEBI" id="CHEBI:16810"/>
        <dbReference type="ChEBI" id="CHEBI:16842"/>
        <dbReference type="ChEBI" id="CHEBI:30031"/>
        <dbReference type="ChEBI" id="CHEBI:61929"/>
        <dbReference type="ChEBI" id="CHEBI:61961"/>
        <dbReference type="EC" id="1.14.11.66"/>
    </reaction>
</comment>
<dbReference type="Pfam" id="PF18104">
    <property type="entry name" value="Tudor_2"/>
    <property type="match status" value="1"/>
</dbReference>
<dbReference type="Pfam" id="PF13832">
    <property type="entry name" value="zf-HC5HC2H_2"/>
    <property type="match status" value="1"/>
</dbReference>
<dbReference type="InterPro" id="IPR001965">
    <property type="entry name" value="Znf_PHD"/>
</dbReference>
<comment type="caution">
    <text evidence="27">The sequence shown here is derived from an EMBL/GenBank/DDBJ whole genome shotgun (WGS) entry which is preliminary data.</text>
</comment>
<gene>
    <name evidence="27" type="ORF">MATL_G00030700</name>
</gene>
<dbReference type="InterPro" id="IPR040477">
    <property type="entry name" value="KDM4-like_Tudor"/>
</dbReference>
<name>A0A9D3QIC2_MEGAT</name>
<evidence type="ECO:0000256" key="14">
    <source>
        <dbReference type="ARBA" id="ARBA00023015"/>
    </source>
</evidence>
<dbReference type="PROSITE" id="PS51183">
    <property type="entry name" value="JMJN"/>
    <property type="match status" value="1"/>
</dbReference>
<dbReference type="PROSITE" id="PS51184">
    <property type="entry name" value="JMJC"/>
    <property type="match status" value="1"/>
</dbReference>
<accession>A0A9D3QIC2</accession>
<dbReference type="InterPro" id="IPR034732">
    <property type="entry name" value="EPHD"/>
</dbReference>
<evidence type="ECO:0000259" key="24">
    <source>
        <dbReference type="PROSITE" id="PS51183"/>
    </source>
</evidence>
<dbReference type="FunFam" id="2.60.120.650:FF:000003">
    <property type="entry name" value="Lysine-specific demethylase 4D"/>
    <property type="match status" value="1"/>
</dbReference>
<evidence type="ECO:0000256" key="20">
    <source>
        <dbReference type="ARBA" id="ARBA00076122"/>
    </source>
</evidence>
<evidence type="ECO:0000256" key="4">
    <source>
        <dbReference type="ARBA" id="ARBA00012900"/>
    </source>
</evidence>
<keyword evidence="11" id="KW-0007">Acetylation</keyword>
<keyword evidence="16" id="KW-0539">Nucleus</keyword>
<keyword evidence="10" id="KW-0223">Dioxygenase</keyword>
<feature type="domain" description="JmjC" evidence="25">
    <location>
        <begin position="143"/>
        <end position="309"/>
    </location>
</feature>
<dbReference type="Pfam" id="PF13831">
    <property type="entry name" value="PHD_2"/>
    <property type="match status" value="1"/>
</dbReference>
<keyword evidence="5" id="KW-0479">Metal-binding</keyword>
<feature type="domain" description="PHD-type" evidence="26">
    <location>
        <begin position="751"/>
        <end position="864"/>
    </location>
</feature>
<proteinExistence type="inferred from homology"/>
<feature type="compositionally biased region" description="Basic residues" evidence="23">
    <location>
        <begin position="563"/>
        <end position="578"/>
    </location>
</feature>
<evidence type="ECO:0000256" key="2">
    <source>
        <dbReference type="ARBA" id="ARBA00004123"/>
    </source>
</evidence>
<dbReference type="SMART" id="SM00333">
    <property type="entry name" value="TUDOR"/>
    <property type="match status" value="2"/>
</dbReference>
<dbReference type="SMART" id="SM00545">
    <property type="entry name" value="JmjN"/>
    <property type="match status" value="1"/>
</dbReference>
<dbReference type="InterPro" id="IPR002999">
    <property type="entry name" value="Tudor"/>
</dbReference>
<evidence type="ECO:0000256" key="8">
    <source>
        <dbReference type="ARBA" id="ARBA00022833"/>
    </source>
</evidence>
<evidence type="ECO:0000256" key="7">
    <source>
        <dbReference type="ARBA" id="ARBA00022771"/>
    </source>
</evidence>
<keyword evidence="14" id="KW-0805">Transcription regulation</keyword>
<dbReference type="EC" id="1.14.11.66" evidence="4"/>
<evidence type="ECO:0000256" key="13">
    <source>
        <dbReference type="ARBA" id="ARBA00023004"/>
    </source>
</evidence>
<dbReference type="FunFam" id="3.10.330.70:FF:000001">
    <property type="entry name" value="Putative lysine-specific demethylase 4a"/>
    <property type="match status" value="1"/>
</dbReference>
<evidence type="ECO:0000256" key="9">
    <source>
        <dbReference type="ARBA" id="ARBA00022853"/>
    </source>
</evidence>
<evidence type="ECO:0000256" key="23">
    <source>
        <dbReference type="SAM" id="MobiDB-lite"/>
    </source>
</evidence>
<dbReference type="Proteomes" id="UP001046870">
    <property type="component" value="Chromosome 2"/>
</dbReference>
<dbReference type="GO" id="GO:0000785">
    <property type="term" value="C:chromatin"/>
    <property type="evidence" value="ECO:0007669"/>
    <property type="project" value="TreeGrafter"/>
</dbReference>
<dbReference type="Pfam" id="PF02375">
    <property type="entry name" value="JmjN"/>
    <property type="match status" value="1"/>
</dbReference>
<dbReference type="Pfam" id="PF02373">
    <property type="entry name" value="JmjC"/>
    <property type="match status" value="1"/>
</dbReference>
<keyword evidence="13" id="KW-0408">Iron</keyword>
<feature type="compositionally biased region" description="Polar residues" evidence="23">
    <location>
        <begin position="483"/>
        <end position="494"/>
    </location>
</feature>
<evidence type="ECO:0000256" key="16">
    <source>
        <dbReference type="ARBA" id="ARBA00023242"/>
    </source>
</evidence>
<evidence type="ECO:0000313" key="28">
    <source>
        <dbReference type="Proteomes" id="UP001046870"/>
    </source>
</evidence>
<keyword evidence="28" id="KW-1185">Reference proteome</keyword>
<dbReference type="InterPro" id="IPR003349">
    <property type="entry name" value="JmjN"/>
</dbReference>
<keyword evidence="8" id="KW-0862">Zinc</keyword>
<dbReference type="AlphaFoldDB" id="A0A9D3QIC2"/>
<feature type="compositionally biased region" description="Basic and acidic residues" evidence="23">
    <location>
        <begin position="527"/>
        <end position="553"/>
    </location>
</feature>
<keyword evidence="12" id="KW-0560">Oxidoreductase</keyword>
<dbReference type="SUPFAM" id="SSF57903">
    <property type="entry name" value="FYVE/PHD zinc finger"/>
    <property type="match status" value="1"/>
</dbReference>
<dbReference type="GO" id="GO:0005634">
    <property type="term" value="C:nucleus"/>
    <property type="evidence" value="ECO:0007669"/>
    <property type="project" value="UniProtKB-SubCell"/>
</dbReference>
<evidence type="ECO:0000256" key="22">
    <source>
        <dbReference type="ARBA" id="ARBA00082446"/>
    </source>
</evidence>
<dbReference type="InterPro" id="IPR003347">
    <property type="entry name" value="JmjC_dom"/>
</dbReference>
<evidence type="ECO:0000259" key="25">
    <source>
        <dbReference type="PROSITE" id="PS51184"/>
    </source>
</evidence>
<reference evidence="27" key="1">
    <citation type="submission" date="2021-01" db="EMBL/GenBank/DDBJ databases">
        <authorList>
            <person name="Zahm M."/>
            <person name="Roques C."/>
            <person name="Cabau C."/>
            <person name="Klopp C."/>
            <person name="Donnadieu C."/>
            <person name="Jouanno E."/>
            <person name="Lampietro C."/>
            <person name="Louis A."/>
            <person name="Herpin A."/>
            <person name="Echchiki A."/>
            <person name="Berthelot C."/>
            <person name="Parey E."/>
            <person name="Roest-Crollius H."/>
            <person name="Braasch I."/>
            <person name="Postlethwait J."/>
            <person name="Bobe J."/>
            <person name="Montfort J."/>
            <person name="Bouchez O."/>
            <person name="Begum T."/>
            <person name="Mejri S."/>
            <person name="Adams A."/>
            <person name="Chen W.-J."/>
            <person name="Guiguen Y."/>
        </authorList>
    </citation>
    <scope>NUCLEOTIDE SEQUENCE</scope>
    <source>
        <strain evidence="27">YG-15Mar2019-1</strain>
        <tissue evidence="27">Brain</tissue>
    </source>
</reference>
<dbReference type="SMART" id="SM00558">
    <property type="entry name" value="JmjC"/>
    <property type="match status" value="1"/>
</dbReference>
<feature type="domain" description="JmjN" evidence="24">
    <location>
        <begin position="15"/>
        <end position="57"/>
    </location>
</feature>
<dbReference type="Gene3D" id="3.10.330.70">
    <property type="match status" value="1"/>
</dbReference>
<dbReference type="PANTHER" id="PTHR10694:SF7">
    <property type="entry name" value="[HISTONE H3]-TRIMETHYL-L-LYSINE(9) DEMETHYLASE"/>
    <property type="match status" value="1"/>
</dbReference>
<dbReference type="Gene3D" id="3.30.40.10">
    <property type="entry name" value="Zinc/RING finger domain, C3HC4 (zinc finger)"/>
    <property type="match status" value="2"/>
</dbReference>
<evidence type="ECO:0000256" key="5">
    <source>
        <dbReference type="ARBA" id="ARBA00022723"/>
    </source>
</evidence>
<comment type="similarity">
    <text evidence="3">Belongs to the JHDM3 histone demethylase family.</text>
</comment>
<dbReference type="InterPro" id="IPR013083">
    <property type="entry name" value="Znf_RING/FYVE/PHD"/>
</dbReference>
<dbReference type="FunFam" id="3.30.40.10:FF:000029">
    <property type="entry name" value="lysine-specific demethylase 4C isoform X1"/>
    <property type="match status" value="1"/>
</dbReference>
<feature type="compositionally biased region" description="Basic residues" evidence="23">
    <location>
        <begin position="456"/>
        <end position="465"/>
    </location>
</feature>
<protein>
    <recommendedName>
        <fullName evidence="19">Lysine-specific demethylase 4B</fullName>
        <ecNumber evidence="4">1.14.11.66</ecNumber>
    </recommendedName>
    <alternativeName>
        <fullName evidence="20">JmjC domain-containing histone demethylation protein 3B</fullName>
    </alternativeName>
    <alternativeName>
        <fullName evidence="21">Jumonji domain-containing protein 2B</fullName>
    </alternativeName>
    <alternativeName>
        <fullName evidence="22">[histone H3]-trimethyl-L-lysine(9) demethylase 4B</fullName>
    </alternativeName>
</protein>
<comment type="cofactor">
    <cofactor evidence="1">
        <name>Fe(2+)</name>
        <dbReference type="ChEBI" id="CHEBI:29033"/>
    </cofactor>
</comment>
<evidence type="ECO:0000256" key="10">
    <source>
        <dbReference type="ARBA" id="ARBA00022964"/>
    </source>
</evidence>
<dbReference type="PANTHER" id="PTHR10694">
    <property type="entry name" value="LYSINE-SPECIFIC DEMETHYLASE"/>
    <property type="match status" value="1"/>
</dbReference>
<feature type="compositionally biased region" description="Pro residues" evidence="23">
    <location>
        <begin position="1072"/>
        <end position="1106"/>
    </location>
</feature>
<keyword evidence="7" id="KW-0863">Zinc-finger</keyword>
<dbReference type="OrthoDB" id="9547406at2759"/>
<dbReference type="PROSITE" id="PS51805">
    <property type="entry name" value="EPHD"/>
    <property type="match status" value="1"/>
</dbReference>
<evidence type="ECO:0000256" key="3">
    <source>
        <dbReference type="ARBA" id="ARBA00009711"/>
    </source>
</evidence>
<dbReference type="SUPFAM" id="SSF51197">
    <property type="entry name" value="Clavaminate synthase-like"/>
    <property type="match status" value="1"/>
</dbReference>
<dbReference type="SUPFAM" id="SSF63748">
    <property type="entry name" value="Tudor/PWWP/MBT"/>
    <property type="match status" value="2"/>
</dbReference>
<dbReference type="SMART" id="SM00249">
    <property type="entry name" value="PHD"/>
    <property type="match status" value="2"/>
</dbReference>
<feature type="region of interest" description="Disordered" evidence="23">
    <location>
        <begin position="432"/>
        <end position="584"/>
    </location>
</feature>
<evidence type="ECO:0000256" key="11">
    <source>
        <dbReference type="ARBA" id="ARBA00022990"/>
    </source>
</evidence>
<evidence type="ECO:0000256" key="18">
    <source>
        <dbReference type="ARBA" id="ARBA00054423"/>
    </source>
</evidence>
<dbReference type="EMBL" id="JAFDVH010000002">
    <property type="protein sequence ID" value="KAG7488028.1"/>
    <property type="molecule type" value="Genomic_DNA"/>
</dbReference>